<accession>A0AAN6JSS9</accession>
<gene>
    <name evidence="2" type="ORF">OC846_004476</name>
</gene>
<keyword evidence="1" id="KW-0812">Transmembrane</keyword>
<comment type="caution">
    <text evidence="2">The sequence shown here is derived from an EMBL/GenBank/DDBJ whole genome shotgun (WGS) entry which is preliminary data.</text>
</comment>
<keyword evidence="3" id="KW-1185">Reference proteome</keyword>
<evidence type="ECO:0000256" key="1">
    <source>
        <dbReference type="SAM" id="Phobius"/>
    </source>
</evidence>
<dbReference type="Proteomes" id="UP001176517">
    <property type="component" value="Unassembled WGS sequence"/>
</dbReference>
<reference evidence="2" key="1">
    <citation type="journal article" date="2023" name="PhytoFront">
        <title>Draft Genome Resources of Seven Strains of Tilletia horrida, Causal Agent of Kernel Smut of Rice.</title>
        <authorList>
            <person name="Khanal S."/>
            <person name="Antony Babu S."/>
            <person name="Zhou X.G."/>
        </authorList>
    </citation>
    <scope>NUCLEOTIDE SEQUENCE</scope>
    <source>
        <strain evidence="2">TX6</strain>
    </source>
</reference>
<proteinExistence type="predicted"/>
<feature type="transmembrane region" description="Helical" evidence="1">
    <location>
        <begin position="82"/>
        <end position="102"/>
    </location>
</feature>
<feature type="transmembrane region" description="Helical" evidence="1">
    <location>
        <begin position="24"/>
        <end position="44"/>
    </location>
</feature>
<dbReference type="AlphaFoldDB" id="A0AAN6JSS9"/>
<organism evidence="2 3">
    <name type="scientific">Tilletia horrida</name>
    <dbReference type="NCBI Taxonomy" id="155126"/>
    <lineage>
        <taxon>Eukaryota</taxon>
        <taxon>Fungi</taxon>
        <taxon>Dikarya</taxon>
        <taxon>Basidiomycota</taxon>
        <taxon>Ustilaginomycotina</taxon>
        <taxon>Exobasidiomycetes</taxon>
        <taxon>Tilletiales</taxon>
        <taxon>Tilletiaceae</taxon>
        <taxon>Tilletia</taxon>
    </lineage>
</organism>
<name>A0AAN6JSS9_9BASI</name>
<evidence type="ECO:0000313" key="2">
    <source>
        <dbReference type="EMBL" id="KAK0548465.1"/>
    </source>
</evidence>
<sequence length="119" mass="12203">MSILQQLLSFLADAVLPLLQPQLLAISMVSAVLKALVSIFPQVIGLLNTAPTAIPASLLSILQQLLSSVAGAAFSFLRPGLLISSVITALATALVSILSQVLHGMFNPAQAHGATATSC</sequence>
<evidence type="ECO:0000313" key="3">
    <source>
        <dbReference type="Proteomes" id="UP001176517"/>
    </source>
</evidence>
<keyword evidence="1" id="KW-1133">Transmembrane helix</keyword>
<dbReference type="EMBL" id="JAPDMZ010000135">
    <property type="protein sequence ID" value="KAK0548465.1"/>
    <property type="molecule type" value="Genomic_DNA"/>
</dbReference>
<keyword evidence="1" id="KW-0472">Membrane</keyword>
<protein>
    <submittedName>
        <fullName evidence="2">Uncharacterized protein</fullName>
    </submittedName>
</protein>